<evidence type="ECO:0000256" key="2">
    <source>
        <dbReference type="ARBA" id="ARBA00022525"/>
    </source>
</evidence>
<evidence type="ECO:0000256" key="1">
    <source>
        <dbReference type="ARBA" id="ARBA00004613"/>
    </source>
</evidence>
<dbReference type="GeneID" id="109705477"/>
<dbReference type="PANTHER" id="PTHR32411">
    <property type="entry name" value="CYSTEINE-RICH REPEAT SECRETORY PROTEIN 38-RELATED"/>
    <property type="match status" value="1"/>
</dbReference>
<dbReference type="PROSITE" id="PS51473">
    <property type="entry name" value="GNK2"/>
    <property type="match status" value="2"/>
</dbReference>
<evidence type="ECO:0000313" key="9">
    <source>
        <dbReference type="RefSeq" id="XP_020081797.1"/>
    </source>
</evidence>
<dbReference type="CDD" id="cd23509">
    <property type="entry name" value="Gnk2-like"/>
    <property type="match status" value="2"/>
</dbReference>
<feature type="signal peptide" evidence="6">
    <location>
        <begin position="1"/>
        <end position="23"/>
    </location>
</feature>
<accession>A0A6P5EEU1</accession>
<keyword evidence="8" id="KW-1185">Reference proteome</keyword>
<dbReference type="PANTHER" id="PTHR32411:SF43">
    <property type="entry name" value="CYSTEINE-RICH REPEAT SECRETORY PROTEIN 38"/>
    <property type="match status" value="1"/>
</dbReference>
<evidence type="ECO:0000256" key="3">
    <source>
        <dbReference type="ARBA" id="ARBA00022729"/>
    </source>
</evidence>
<gene>
    <name evidence="9" type="primary">LOC109705477</name>
</gene>
<evidence type="ECO:0000256" key="4">
    <source>
        <dbReference type="ARBA" id="ARBA00022737"/>
    </source>
</evidence>
<protein>
    <submittedName>
        <fullName evidence="9">Cysteine-rich repeat secretory protein 38-like</fullName>
    </submittedName>
</protein>
<proteinExistence type="inferred from homology"/>
<comment type="similarity">
    <text evidence="5">Belongs to the cysteine-rich repeat secretory protein family.</text>
</comment>
<evidence type="ECO:0000256" key="6">
    <source>
        <dbReference type="SAM" id="SignalP"/>
    </source>
</evidence>
<dbReference type="GO" id="GO:0005576">
    <property type="term" value="C:extracellular region"/>
    <property type="evidence" value="ECO:0007669"/>
    <property type="project" value="UniProtKB-SubCell"/>
</dbReference>
<keyword evidence="2" id="KW-0964">Secreted</keyword>
<dbReference type="AlphaFoldDB" id="A0A6P5EEU1"/>
<reference evidence="8" key="1">
    <citation type="journal article" date="2015" name="Nat. Genet.">
        <title>The pineapple genome and the evolution of CAM photosynthesis.</title>
        <authorList>
            <person name="Ming R."/>
            <person name="VanBuren R."/>
            <person name="Wai C.M."/>
            <person name="Tang H."/>
            <person name="Schatz M.C."/>
            <person name="Bowers J.E."/>
            <person name="Lyons E."/>
            <person name="Wang M.L."/>
            <person name="Chen J."/>
            <person name="Biggers E."/>
            <person name="Zhang J."/>
            <person name="Huang L."/>
            <person name="Zhang L."/>
            <person name="Miao W."/>
            <person name="Zhang J."/>
            <person name="Ye Z."/>
            <person name="Miao C."/>
            <person name="Lin Z."/>
            <person name="Wang H."/>
            <person name="Zhou H."/>
            <person name="Yim W.C."/>
            <person name="Priest H.D."/>
            <person name="Zheng C."/>
            <person name="Woodhouse M."/>
            <person name="Edger P.P."/>
            <person name="Guyot R."/>
            <person name="Guo H.B."/>
            <person name="Guo H."/>
            <person name="Zheng G."/>
            <person name="Singh R."/>
            <person name="Sharma A."/>
            <person name="Min X."/>
            <person name="Zheng Y."/>
            <person name="Lee H."/>
            <person name="Gurtowski J."/>
            <person name="Sedlazeck F.J."/>
            <person name="Harkess A."/>
            <person name="McKain M.R."/>
            <person name="Liao Z."/>
            <person name="Fang J."/>
            <person name="Liu J."/>
            <person name="Zhang X."/>
            <person name="Zhang Q."/>
            <person name="Hu W."/>
            <person name="Qin Y."/>
            <person name="Wang K."/>
            <person name="Chen L.Y."/>
            <person name="Shirley N."/>
            <person name="Lin Y.R."/>
            <person name="Liu L.Y."/>
            <person name="Hernandez A.G."/>
            <person name="Wright C.L."/>
            <person name="Bulone V."/>
            <person name="Tuskan G.A."/>
            <person name="Heath K."/>
            <person name="Zee F."/>
            <person name="Moore P.H."/>
            <person name="Sunkar R."/>
            <person name="Leebens-Mack J.H."/>
            <person name="Mockler T."/>
            <person name="Bennetzen J.L."/>
            <person name="Freeling M."/>
            <person name="Sankoff D."/>
            <person name="Paterson A.H."/>
            <person name="Zhu X."/>
            <person name="Yang X."/>
            <person name="Smith J.A."/>
            <person name="Cushman J.C."/>
            <person name="Paull R.E."/>
            <person name="Yu Q."/>
        </authorList>
    </citation>
    <scope>NUCLEOTIDE SEQUENCE [LARGE SCALE GENOMIC DNA]</scope>
    <source>
        <strain evidence="8">cv. F153</strain>
    </source>
</reference>
<keyword evidence="3 6" id="KW-0732">Signal</keyword>
<dbReference type="RefSeq" id="XP_020081797.1">
    <property type="nucleotide sequence ID" value="XM_020226208.1"/>
</dbReference>
<sequence>MSSRISFLLSLLSFSLLLYATVASDPPLAIRCSSSNTLRPGDAFTRNLHQLMYLLSAKAPAVGFEIGSVGSGPSHAFGLALCRGDVTRALCRACIRTANAHTLRRCPRRKRATVWLDRCMVRYSDSDFFGEVDRAHSVLLSDRSNASADPSRFESKVVRLMKGLTKRAYLTPLLYAAGELVINNHKVNNNNINTNKGELYGLVQCSKDLSGGDCKACLEKAISQLSSCCKGKRGGRVLGSSCNLRYEVYPFFDA</sequence>
<dbReference type="OrthoDB" id="696781at2759"/>
<organism evidence="8 9">
    <name type="scientific">Ananas comosus</name>
    <name type="common">Pineapple</name>
    <name type="synonym">Ananas ananas</name>
    <dbReference type="NCBI Taxonomy" id="4615"/>
    <lineage>
        <taxon>Eukaryota</taxon>
        <taxon>Viridiplantae</taxon>
        <taxon>Streptophyta</taxon>
        <taxon>Embryophyta</taxon>
        <taxon>Tracheophyta</taxon>
        <taxon>Spermatophyta</taxon>
        <taxon>Magnoliopsida</taxon>
        <taxon>Liliopsida</taxon>
        <taxon>Poales</taxon>
        <taxon>Bromeliaceae</taxon>
        <taxon>Bromelioideae</taxon>
        <taxon>Ananas</taxon>
    </lineage>
</organism>
<feature type="domain" description="Gnk2-homologous" evidence="7">
    <location>
        <begin position="134"/>
        <end position="251"/>
    </location>
</feature>
<dbReference type="InterPro" id="IPR050581">
    <property type="entry name" value="CRR_secretory_protein"/>
</dbReference>
<dbReference type="Pfam" id="PF01657">
    <property type="entry name" value="Stress-antifung"/>
    <property type="match status" value="2"/>
</dbReference>
<dbReference type="InterPro" id="IPR002902">
    <property type="entry name" value="GNK2"/>
</dbReference>
<name>A0A6P5EEU1_ANACO</name>
<feature type="domain" description="Gnk2-homologous" evidence="7">
    <location>
        <begin position="25"/>
        <end position="128"/>
    </location>
</feature>
<dbReference type="Proteomes" id="UP000515123">
    <property type="component" value="Unplaced"/>
</dbReference>
<dbReference type="Gene3D" id="3.30.430.20">
    <property type="entry name" value="Gnk2 domain, C-X8-C-X2-C motif"/>
    <property type="match status" value="2"/>
</dbReference>
<evidence type="ECO:0000259" key="7">
    <source>
        <dbReference type="PROSITE" id="PS51473"/>
    </source>
</evidence>
<reference evidence="9" key="2">
    <citation type="submission" date="2025-08" db="UniProtKB">
        <authorList>
            <consortium name="RefSeq"/>
        </authorList>
    </citation>
    <scope>IDENTIFICATION</scope>
    <source>
        <tissue evidence="9">Leaf</tissue>
    </source>
</reference>
<evidence type="ECO:0000313" key="8">
    <source>
        <dbReference type="Proteomes" id="UP000515123"/>
    </source>
</evidence>
<feature type="chain" id="PRO_5028006172" evidence="6">
    <location>
        <begin position="24"/>
        <end position="254"/>
    </location>
</feature>
<keyword evidence="4" id="KW-0677">Repeat</keyword>
<comment type="subcellular location">
    <subcellularLocation>
        <location evidence="1">Secreted</location>
    </subcellularLocation>
</comment>
<dbReference type="InterPro" id="IPR038408">
    <property type="entry name" value="GNK2_sf"/>
</dbReference>
<evidence type="ECO:0000256" key="5">
    <source>
        <dbReference type="ARBA" id="ARBA00038515"/>
    </source>
</evidence>